<proteinExistence type="predicted"/>
<keyword evidence="3" id="KW-1185">Reference proteome</keyword>
<comment type="caution">
    <text evidence="2">The sequence shown here is derived from an EMBL/GenBank/DDBJ whole genome shotgun (WGS) entry which is preliminary data.</text>
</comment>
<keyword evidence="1" id="KW-0812">Transmembrane</keyword>
<evidence type="ECO:0000256" key="1">
    <source>
        <dbReference type="SAM" id="Phobius"/>
    </source>
</evidence>
<feature type="transmembrane region" description="Helical" evidence="1">
    <location>
        <begin position="28"/>
        <end position="47"/>
    </location>
</feature>
<accession>A0ABR2CDH5</accession>
<sequence length="121" mass="13464">MEWPTPGLCPGVVGRNASTYSSKDLKTWWKGFAVLTTFFTVGLALTVSPSGLNNKSILSSLFFSFKLLPSEKTSASWEKTTSISRKNKHLHLKLAIAMASERERCSYELGYNAVGKELWLD</sequence>
<name>A0ABR2CDH5_9ROSI</name>
<evidence type="ECO:0000313" key="3">
    <source>
        <dbReference type="Proteomes" id="UP001472677"/>
    </source>
</evidence>
<gene>
    <name evidence="2" type="ORF">V6N12_016392</name>
</gene>
<keyword evidence="1" id="KW-0472">Membrane</keyword>
<protein>
    <submittedName>
        <fullName evidence="2">Uncharacterized protein</fullName>
    </submittedName>
</protein>
<organism evidence="2 3">
    <name type="scientific">Hibiscus sabdariffa</name>
    <name type="common">roselle</name>
    <dbReference type="NCBI Taxonomy" id="183260"/>
    <lineage>
        <taxon>Eukaryota</taxon>
        <taxon>Viridiplantae</taxon>
        <taxon>Streptophyta</taxon>
        <taxon>Embryophyta</taxon>
        <taxon>Tracheophyta</taxon>
        <taxon>Spermatophyta</taxon>
        <taxon>Magnoliopsida</taxon>
        <taxon>eudicotyledons</taxon>
        <taxon>Gunneridae</taxon>
        <taxon>Pentapetalae</taxon>
        <taxon>rosids</taxon>
        <taxon>malvids</taxon>
        <taxon>Malvales</taxon>
        <taxon>Malvaceae</taxon>
        <taxon>Malvoideae</taxon>
        <taxon>Hibiscus</taxon>
    </lineage>
</organism>
<keyword evidence="1" id="KW-1133">Transmembrane helix</keyword>
<dbReference type="Proteomes" id="UP001472677">
    <property type="component" value="Unassembled WGS sequence"/>
</dbReference>
<dbReference type="EMBL" id="JBBPBM010000055">
    <property type="protein sequence ID" value="KAK8517545.1"/>
    <property type="molecule type" value="Genomic_DNA"/>
</dbReference>
<evidence type="ECO:0000313" key="2">
    <source>
        <dbReference type="EMBL" id="KAK8517545.1"/>
    </source>
</evidence>
<reference evidence="2 3" key="1">
    <citation type="journal article" date="2024" name="G3 (Bethesda)">
        <title>Genome assembly of Hibiscus sabdariffa L. provides insights into metabolisms of medicinal natural products.</title>
        <authorList>
            <person name="Kim T."/>
        </authorList>
    </citation>
    <scope>NUCLEOTIDE SEQUENCE [LARGE SCALE GENOMIC DNA]</scope>
    <source>
        <strain evidence="2">TK-2024</strain>
        <tissue evidence="2">Old leaves</tissue>
    </source>
</reference>